<sequence>MHRIGISFFDKRYSLTGDIQDLENGVFALESSLKLLPSDYNAIATVRIYHHLGIAYFHQFEYTGDIRSIQKAISTLQEASDLVPRDYVAFPAIVNIYNDLGIALMLRFKCTRNLEDIDKSIEYSHRVVSVTSPDDIALSGRLSNLGHSLSNRFDFTGDIQDLNGAIDAHQKSCEVTPTNAPERAWRIHHLGSAFFRRALMTGSMKEIGQAIHTLQDALRLAPISHGEIPAILVDLGSSFRFRADHTGSVSDAHEAVIFSRKAVELTPEDNTLLPGRLSHLGRTLTTYFRTTNNIDDINESITFLKQAISLTAPGSNLLPSRLSGHATGLLARARHTQRLSDANEAVAVHQEAVELSVAGDVDLAHRLGDLGMALEHRFKITGDLNDLNNSILQQTKAIELMDHGHALMINLIIAMGNSLHERYEITKSSEDIANAVSQYRRAALFPAGATGTRLNAALKWAKISRYVDDAEMQCIDAYSTALDLLRHHVAWTGTTVQDRHLRLGTYSELSNAAAAAAISFGRLDLAFEWLEQGRSIVWNQLNHLRTPLDDLRDAHPDIAEKVTRLSNELENAGMRNIRLRNFQNTEVLLQDEIGAHHELALEWDTLLTEVRNLPGFDSFLRDMKFTQICESAPAVGTVVLINIHTSRCDALILKFGVLAPLHVPLEQFSYVRAQDMRKDLQRCLSSNNLRLREARSGRMVPFKSSSLKLSDILRELWTMVVKPILDALQLKPSATPPRIWWCTTGPLTFLPIHAAGIYRGNDVTPAETVFDYSISSYTPTVNNILKSTNKHKRRPQFNGLLAVSQSDTSGLPSIPNTVVECQNIQDMFTTAQLDVTNLREHGATIETVLRGMEDNSWIHLACHASQDAKHSTQSAFQLHDGPLNLATIIKKPLPLADFAFLSACQTGTGDEEISEEAVHLAAGMLSAGYRSVIASMWSINDEYAPLVAKEVYSQLLRDAEDGPDSTRSAYALHQATQTLRETLGDSEMALLSWVPFIHLGL</sequence>
<proteinExistence type="predicted"/>
<keyword evidence="3" id="KW-1185">Reference proteome</keyword>
<protein>
    <submittedName>
        <fullName evidence="2">CHAT domain-containing protein</fullName>
    </submittedName>
</protein>
<dbReference type="AlphaFoldDB" id="A0A5C3LQE5"/>
<evidence type="ECO:0000259" key="1">
    <source>
        <dbReference type="Pfam" id="PF12770"/>
    </source>
</evidence>
<dbReference type="EMBL" id="ML213622">
    <property type="protein sequence ID" value="TFK35314.1"/>
    <property type="molecule type" value="Genomic_DNA"/>
</dbReference>
<dbReference type="PANTHER" id="PTHR10098">
    <property type="entry name" value="RAPSYN-RELATED"/>
    <property type="match status" value="1"/>
</dbReference>
<dbReference type="InterPro" id="IPR011990">
    <property type="entry name" value="TPR-like_helical_dom_sf"/>
</dbReference>
<organism evidence="2 3">
    <name type="scientific">Crucibulum laeve</name>
    <dbReference type="NCBI Taxonomy" id="68775"/>
    <lineage>
        <taxon>Eukaryota</taxon>
        <taxon>Fungi</taxon>
        <taxon>Dikarya</taxon>
        <taxon>Basidiomycota</taxon>
        <taxon>Agaricomycotina</taxon>
        <taxon>Agaricomycetes</taxon>
        <taxon>Agaricomycetidae</taxon>
        <taxon>Agaricales</taxon>
        <taxon>Agaricineae</taxon>
        <taxon>Nidulariaceae</taxon>
        <taxon>Crucibulum</taxon>
    </lineage>
</organism>
<feature type="domain" description="CHAT" evidence="1">
    <location>
        <begin position="712"/>
        <end position="1000"/>
    </location>
</feature>
<dbReference type="STRING" id="68775.A0A5C3LQE5"/>
<name>A0A5C3LQE5_9AGAR</name>
<dbReference type="Proteomes" id="UP000308652">
    <property type="component" value="Unassembled WGS sequence"/>
</dbReference>
<gene>
    <name evidence="2" type="ORF">BDQ12DRAFT_759983</name>
</gene>
<evidence type="ECO:0000313" key="2">
    <source>
        <dbReference type="EMBL" id="TFK35314.1"/>
    </source>
</evidence>
<dbReference type="OrthoDB" id="9991317at2759"/>
<reference evidence="2 3" key="1">
    <citation type="journal article" date="2019" name="Nat. Ecol. Evol.">
        <title>Megaphylogeny resolves global patterns of mushroom evolution.</title>
        <authorList>
            <person name="Varga T."/>
            <person name="Krizsan K."/>
            <person name="Foldi C."/>
            <person name="Dima B."/>
            <person name="Sanchez-Garcia M."/>
            <person name="Sanchez-Ramirez S."/>
            <person name="Szollosi G.J."/>
            <person name="Szarkandi J.G."/>
            <person name="Papp V."/>
            <person name="Albert L."/>
            <person name="Andreopoulos W."/>
            <person name="Angelini C."/>
            <person name="Antonin V."/>
            <person name="Barry K.W."/>
            <person name="Bougher N.L."/>
            <person name="Buchanan P."/>
            <person name="Buyck B."/>
            <person name="Bense V."/>
            <person name="Catcheside P."/>
            <person name="Chovatia M."/>
            <person name="Cooper J."/>
            <person name="Damon W."/>
            <person name="Desjardin D."/>
            <person name="Finy P."/>
            <person name="Geml J."/>
            <person name="Haridas S."/>
            <person name="Hughes K."/>
            <person name="Justo A."/>
            <person name="Karasinski D."/>
            <person name="Kautmanova I."/>
            <person name="Kiss B."/>
            <person name="Kocsube S."/>
            <person name="Kotiranta H."/>
            <person name="LaButti K.M."/>
            <person name="Lechner B.E."/>
            <person name="Liimatainen K."/>
            <person name="Lipzen A."/>
            <person name="Lukacs Z."/>
            <person name="Mihaltcheva S."/>
            <person name="Morgado L.N."/>
            <person name="Niskanen T."/>
            <person name="Noordeloos M.E."/>
            <person name="Ohm R.A."/>
            <person name="Ortiz-Santana B."/>
            <person name="Ovrebo C."/>
            <person name="Racz N."/>
            <person name="Riley R."/>
            <person name="Savchenko A."/>
            <person name="Shiryaev A."/>
            <person name="Soop K."/>
            <person name="Spirin V."/>
            <person name="Szebenyi C."/>
            <person name="Tomsovsky M."/>
            <person name="Tulloss R.E."/>
            <person name="Uehling J."/>
            <person name="Grigoriev I.V."/>
            <person name="Vagvolgyi C."/>
            <person name="Papp T."/>
            <person name="Martin F.M."/>
            <person name="Miettinen O."/>
            <person name="Hibbett D.S."/>
            <person name="Nagy L.G."/>
        </authorList>
    </citation>
    <scope>NUCLEOTIDE SEQUENCE [LARGE SCALE GENOMIC DNA]</scope>
    <source>
        <strain evidence="2 3">CBS 166.37</strain>
    </source>
</reference>
<evidence type="ECO:0000313" key="3">
    <source>
        <dbReference type="Proteomes" id="UP000308652"/>
    </source>
</evidence>
<dbReference type="SUPFAM" id="SSF48452">
    <property type="entry name" value="TPR-like"/>
    <property type="match status" value="2"/>
</dbReference>
<dbReference type="Pfam" id="PF12770">
    <property type="entry name" value="CHAT"/>
    <property type="match status" value="1"/>
</dbReference>
<dbReference type="Gene3D" id="1.25.40.10">
    <property type="entry name" value="Tetratricopeptide repeat domain"/>
    <property type="match status" value="2"/>
</dbReference>
<dbReference type="InterPro" id="IPR024983">
    <property type="entry name" value="CHAT_dom"/>
</dbReference>
<dbReference type="PANTHER" id="PTHR10098:SF108">
    <property type="entry name" value="TETRATRICOPEPTIDE REPEAT PROTEIN 28"/>
    <property type="match status" value="1"/>
</dbReference>
<accession>A0A5C3LQE5</accession>